<dbReference type="GO" id="GO:0003700">
    <property type="term" value="F:DNA-binding transcription factor activity"/>
    <property type="evidence" value="ECO:0007669"/>
    <property type="project" value="InterPro"/>
</dbReference>
<dbReference type="SMART" id="SM00342">
    <property type="entry name" value="HTH_ARAC"/>
    <property type="match status" value="1"/>
</dbReference>
<keyword evidence="6" id="KW-1185">Reference proteome</keyword>
<organism evidence="5 6">
    <name type="scientific">Jannaschia aquimarina</name>
    <dbReference type="NCBI Taxonomy" id="935700"/>
    <lineage>
        <taxon>Bacteria</taxon>
        <taxon>Pseudomonadati</taxon>
        <taxon>Pseudomonadota</taxon>
        <taxon>Alphaproteobacteria</taxon>
        <taxon>Rhodobacterales</taxon>
        <taxon>Roseobacteraceae</taxon>
        <taxon>Jannaschia</taxon>
    </lineage>
</organism>
<comment type="caution">
    <text evidence="5">The sequence shown here is derived from an EMBL/GenBank/DDBJ whole genome shotgun (WGS) entry which is preliminary data.</text>
</comment>
<dbReference type="SUPFAM" id="SSF46689">
    <property type="entry name" value="Homeodomain-like"/>
    <property type="match status" value="2"/>
</dbReference>
<reference evidence="5 6" key="1">
    <citation type="submission" date="2015-02" db="EMBL/GenBank/DDBJ databases">
        <title>Genome Sequence of Jannaschia aquimarina DSM28248, a member of the Roseobacter clade.</title>
        <authorList>
            <person name="Voget S."/>
            <person name="Daniel R."/>
        </authorList>
    </citation>
    <scope>NUCLEOTIDE SEQUENCE [LARGE SCALE GENOMIC DNA]</scope>
    <source>
        <strain evidence="5 6">GSW-M26</strain>
    </source>
</reference>
<dbReference type="AlphaFoldDB" id="A0A0D1DDM3"/>
<evidence type="ECO:0000313" key="6">
    <source>
        <dbReference type="Proteomes" id="UP000032232"/>
    </source>
</evidence>
<dbReference type="PANTHER" id="PTHR46796">
    <property type="entry name" value="HTH-TYPE TRANSCRIPTIONAL ACTIVATOR RHAS-RELATED"/>
    <property type="match status" value="1"/>
</dbReference>
<evidence type="ECO:0000259" key="4">
    <source>
        <dbReference type="PROSITE" id="PS01124"/>
    </source>
</evidence>
<name>A0A0D1DDM3_9RHOB</name>
<evidence type="ECO:0000313" key="5">
    <source>
        <dbReference type="EMBL" id="KIT18093.1"/>
    </source>
</evidence>
<dbReference type="Proteomes" id="UP000032232">
    <property type="component" value="Unassembled WGS sequence"/>
</dbReference>
<evidence type="ECO:0000256" key="3">
    <source>
        <dbReference type="ARBA" id="ARBA00023163"/>
    </source>
</evidence>
<dbReference type="STRING" id="935700.jaqu_01130"/>
<dbReference type="PATRIC" id="fig|935700.4.peg.119"/>
<evidence type="ECO:0000256" key="1">
    <source>
        <dbReference type="ARBA" id="ARBA00023015"/>
    </source>
</evidence>
<dbReference type="RefSeq" id="WP_052500682.1">
    <property type="nucleotide sequence ID" value="NZ_FZPF01000016.1"/>
</dbReference>
<proteinExistence type="predicted"/>
<dbReference type="InterPro" id="IPR018060">
    <property type="entry name" value="HTH_AraC"/>
</dbReference>
<accession>A0A0D1DDM3</accession>
<feature type="domain" description="HTH araC/xylS-type" evidence="4">
    <location>
        <begin position="193"/>
        <end position="291"/>
    </location>
</feature>
<sequence length="293" mass="32041">MDDYALNVPDGAEAFAPHASPRAHVCPVTRMTVTALPPGRVKVRMHDVPFFMTVAPTPHRPRIDRLTLDGQDLRDRSLVKSQPAFDLFTGGSEHEVSASNRGWHLMVEVPKGTLPDIVPEAWDDRDRLDVGMVSSADPVAVQLGRLALDHLRQGAADRLYVEGLSIALTARAVGLLTGRGDTPPTGGTDKRIARAVDFIEAHIADDLSVAGIARNAAMSPSWFAASFRGQMGRSVHAYVMERRCERARLLIAEQRLSLAQIAVECGFAHQAHMGRAFKRRFGVTPARARTVIF</sequence>
<dbReference type="InterPro" id="IPR009057">
    <property type="entry name" value="Homeodomain-like_sf"/>
</dbReference>
<dbReference type="Pfam" id="PF12833">
    <property type="entry name" value="HTH_18"/>
    <property type="match status" value="1"/>
</dbReference>
<protein>
    <submittedName>
        <fullName evidence="5">AraC_1 protein</fullName>
    </submittedName>
</protein>
<keyword evidence="2" id="KW-0238">DNA-binding</keyword>
<dbReference type="GO" id="GO:0043565">
    <property type="term" value="F:sequence-specific DNA binding"/>
    <property type="evidence" value="ECO:0007669"/>
    <property type="project" value="InterPro"/>
</dbReference>
<dbReference type="EMBL" id="JYFE01000004">
    <property type="protein sequence ID" value="KIT18093.1"/>
    <property type="molecule type" value="Genomic_DNA"/>
</dbReference>
<dbReference type="PROSITE" id="PS01124">
    <property type="entry name" value="HTH_ARAC_FAMILY_2"/>
    <property type="match status" value="1"/>
</dbReference>
<evidence type="ECO:0000256" key="2">
    <source>
        <dbReference type="ARBA" id="ARBA00023125"/>
    </source>
</evidence>
<gene>
    <name evidence="5" type="primary">araC_1</name>
    <name evidence="5" type="ORF">jaqu_01130</name>
</gene>
<keyword evidence="1" id="KW-0805">Transcription regulation</keyword>
<keyword evidence="3" id="KW-0804">Transcription</keyword>
<dbReference type="Gene3D" id="1.10.10.60">
    <property type="entry name" value="Homeodomain-like"/>
    <property type="match status" value="1"/>
</dbReference>
<dbReference type="InterPro" id="IPR050204">
    <property type="entry name" value="AraC_XylS_family_regulators"/>
</dbReference>